<dbReference type="GeneID" id="105896594"/>
<evidence type="ECO:0000313" key="3">
    <source>
        <dbReference type="RefSeq" id="XP_012678820.2"/>
    </source>
</evidence>
<dbReference type="GO" id="GO:0035615">
    <property type="term" value="F:clathrin adaptor activity"/>
    <property type="evidence" value="ECO:0007669"/>
    <property type="project" value="TreeGrafter"/>
</dbReference>
<dbReference type="AlphaFoldDB" id="A0A6P3VQQ7"/>
<evidence type="ECO:0000256" key="1">
    <source>
        <dbReference type="SAM" id="MobiDB-lite"/>
    </source>
</evidence>
<dbReference type="GO" id="GO:0045807">
    <property type="term" value="P:positive regulation of endocytosis"/>
    <property type="evidence" value="ECO:0007669"/>
    <property type="project" value="TreeGrafter"/>
</dbReference>
<dbReference type="RefSeq" id="XP_012678820.2">
    <property type="nucleotide sequence ID" value="XM_012823366.3"/>
</dbReference>
<dbReference type="GO" id="GO:0038024">
    <property type="term" value="F:cargo receptor activity"/>
    <property type="evidence" value="ECO:0007669"/>
    <property type="project" value="TreeGrafter"/>
</dbReference>
<gene>
    <name evidence="3" type="primary">LOC105896594</name>
</gene>
<sequence length="295" mass="31290">MSLGLPPTVPQIAPSLWPQAGASILPFQGGVPFSAQSTPAFGGMPTPWGTHGPPLFGASTGPQSWSQATPTGSAGAWPQSTPIANHFQQGALPGIGVMIRGQQPIYMPPKRLPPPPHVKEEPPVMKNAFMTLDPFGEKEKKTGKEMFKDFQMAKPPSTPTDKTTEVSTPKISANGDEAFAQYFTNRVGVLQEVADHDDFDISQISSNVNEQFKVAPQQVSPVSSTTALVSAPGIVEVSFTPSPLPNCNPGSTSALDQFNHAFGTDPFGVSSESTFVTQTSEKPNPFEDPLGDLFS</sequence>
<evidence type="ECO:0000313" key="2">
    <source>
        <dbReference type="Proteomes" id="UP000515152"/>
    </source>
</evidence>
<dbReference type="GO" id="GO:0010718">
    <property type="term" value="P:positive regulation of epithelial to mesenchymal transition"/>
    <property type="evidence" value="ECO:0007669"/>
    <property type="project" value="TreeGrafter"/>
</dbReference>
<dbReference type="OrthoDB" id="10069833at2759"/>
<dbReference type="PANTHER" id="PTHR47695">
    <property type="entry name" value="PID DOMAIN-CONTAINING PROTEIN"/>
    <property type="match status" value="1"/>
</dbReference>
<reference evidence="3" key="1">
    <citation type="submission" date="2025-08" db="UniProtKB">
        <authorList>
            <consortium name="RefSeq"/>
        </authorList>
    </citation>
    <scope>IDENTIFICATION</scope>
</reference>
<dbReference type="GO" id="GO:0006898">
    <property type="term" value="P:receptor-mediated endocytosis"/>
    <property type="evidence" value="ECO:0007669"/>
    <property type="project" value="TreeGrafter"/>
</dbReference>
<dbReference type="PANTHER" id="PTHR47695:SF5">
    <property type="entry name" value="DISABLED HOMOLOG 2"/>
    <property type="match status" value="1"/>
</dbReference>
<feature type="compositionally biased region" description="Polar residues" evidence="1">
    <location>
        <begin position="271"/>
        <end position="282"/>
    </location>
</feature>
<accession>A0A6P3VQQ7</accession>
<dbReference type="Proteomes" id="UP000515152">
    <property type="component" value="Chromosome 2"/>
</dbReference>
<protein>
    <submittedName>
        <fullName evidence="3">Disabled homolog 2</fullName>
    </submittedName>
</protein>
<proteinExistence type="predicted"/>
<name>A0A6P3VQQ7_CLUHA</name>
<keyword evidence="2" id="KW-1185">Reference proteome</keyword>
<dbReference type="KEGG" id="char:105896594"/>
<feature type="region of interest" description="Disordered" evidence="1">
    <location>
        <begin position="271"/>
        <end position="295"/>
    </location>
</feature>
<dbReference type="GO" id="GO:0090090">
    <property type="term" value="P:negative regulation of canonical Wnt signaling pathway"/>
    <property type="evidence" value="ECO:0007669"/>
    <property type="project" value="TreeGrafter"/>
</dbReference>
<organism evidence="2 3">
    <name type="scientific">Clupea harengus</name>
    <name type="common">Atlantic herring</name>
    <dbReference type="NCBI Taxonomy" id="7950"/>
    <lineage>
        <taxon>Eukaryota</taxon>
        <taxon>Metazoa</taxon>
        <taxon>Chordata</taxon>
        <taxon>Craniata</taxon>
        <taxon>Vertebrata</taxon>
        <taxon>Euteleostomi</taxon>
        <taxon>Actinopterygii</taxon>
        <taxon>Neopterygii</taxon>
        <taxon>Teleostei</taxon>
        <taxon>Clupei</taxon>
        <taxon>Clupeiformes</taxon>
        <taxon>Clupeoidei</taxon>
        <taxon>Clupeidae</taxon>
        <taxon>Clupea</taxon>
    </lineage>
</organism>
<dbReference type="GO" id="GO:0005737">
    <property type="term" value="C:cytoplasm"/>
    <property type="evidence" value="ECO:0007669"/>
    <property type="project" value="TreeGrafter"/>
</dbReference>
<dbReference type="GO" id="GO:0005905">
    <property type="term" value="C:clathrin-coated pit"/>
    <property type="evidence" value="ECO:0007669"/>
    <property type="project" value="TreeGrafter"/>
</dbReference>